<proteinExistence type="predicted"/>
<dbReference type="AlphaFoldDB" id="A0A1A8N8E2"/>
<feature type="non-terminal residue" evidence="1">
    <location>
        <position position="1"/>
    </location>
</feature>
<protein>
    <submittedName>
        <fullName evidence="1">Uncharacterized protein</fullName>
    </submittedName>
</protein>
<sequence>ETFQGPGVVEPFSRSQPHRKLLEGVEGPCCLATALKHDCSRAVFPNRVPRGTLSCIFSMLPLTPGFLCCPAPHSNE</sequence>
<accession>A0A1A8N8E2</accession>
<dbReference type="EMBL" id="HAEH01000552">
    <property type="protein sequence ID" value="SBR65112.1"/>
    <property type="molecule type" value="Transcribed_RNA"/>
</dbReference>
<feature type="non-terminal residue" evidence="1">
    <location>
        <position position="76"/>
    </location>
</feature>
<reference evidence="1" key="2">
    <citation type="submission" date="2016-06" db="EMBL/GenBank/DDBJ databases">
        <title>The genome of a short-lived fish provides insights into sex chromosome evolution and the genetic control of aging.</title>
        <authorList>
            <person name="Reichwald K."/>
            <person name="Felder M."/>
            <person name="Petzold A."/>
            <person name="Koch P."/>
            <person name="Groth M."/>
            <person name="Platzer M."/>
        </authorList>
    </citation>
    <scope>NUCLEOTIDE SEQUENCE</scope>
    <source>
        <tissue evidence="1">Brain</tissue>
    </source>
</reference>
<name>A0A1A8N8E2_9TELE</name>
<gene>
    <name evidence="1" type="primary">Nfu_g_1_024630</name>
</gene>
<reference evidence="1" key="1">
    <citation type="submission" date="2016-05" db="EMBL/GenBank/DDBJ databases">
        <authorList>
            <person name="Lavstsen T."/>
            <person name="Jespersen J.S."/>
        </authorList>
    </citation>
    <scope>NUCLEOTIDE SEQUENCE</scope>
    <source>
        <tissue evidence="1">Brain</tissue>
    </source>
</reference>
<evidence type="ECO:0000313" key="1">
    <source>
        <dbReference type="EMBL" id="SBR65112.1"/>
    </source>
</evidence>
<organism evidence="1">
    <name type="scientific">Nothobranchius rachovii</name>
    <name type="common">bluefin notho</name>
    <dbReference type="NCBI Taxonomy" id="451742"/>
    <lineage>
        <taxon>Eukaryota</taxon>
        <taxon>Metazoa</taxon>
        <taxon>Chordata</taxon>
        <taxon>Craniata</taxon>
        <taxon>Vertebrata</taxon>
        <taxon>Euteleostomi</taxon>
        <taxon>Actinopterygii</taxon>
        <taxon>Neopterygii</taxon>
        <taxon>Teleostei</taxon>
        <taxon>Neoteleostei</taxon>
        <taxon>Acanthomorphata</taxon>
        <taxon>Ovalentaria</taxon>
        <taxon>Atherinomorphae</taxon>
        <taxon>Cyprinodontiformes</taxon>
        <taxon>Nothobranchiidae</taxon>
        <taxon>Nothobranchius</taxon>
    </lineage>
</organism>